<organism evidence="1 2">
    <name type="scientific">Solanum bulbocastanum</name>
    <name type="common">Wild potato</name>
    <dbReference type="NCBI Taxonomy" id="147425"/>
    <lineage>
        <taxon>Eukaryota</taxon>
        <taxon>Viridiplantae</taxon>
        <taxon>Streptophyta</taxon>
        <taxon>Embryophyta</taxon>
        <taxon>Tracheophyta</taxon>
        <taxon>Spermatophyta</taxon>
        <taxon>Magnoliopsida</taxon>
        <taxon>eudicotyledons</taxon>
        <taxon>Gunneridae</taxon>
        <taxon>Pentapetalae</taxon>
        <taxon>asterids</taxon>
        <taxon>lamiids</taxon>
        <taxon>Solanales</taxon>
        <taxon>Solanaceae</taxon>
        <taxon>Solanoideae</taxon>
        <taxon>Solaneae</taxon>
        <taxon>Solanum</taxon>
    </lineage>
</organism>
<dbReference type="EMBL" id="JBANQN010000001">
    <property type="protein sequence ID" value="KAK6803475.1"/>
    <property type="molecule type" value="Genomic_DNA"/>
</dbReference>
<dbReference type="AlphaFoldDB" id="A0AAN8YPT3"/>
<evidence type="ECO:0000313" key="1">
    <source>
        <dbReference type="EMBL" id="KAK6803475.1"/>
    </source>
</evidence>
<dbReference type="Proteomes" id="UP001371456">
    <property type="component" value="Unassembled WGS sequence"/>
</dbReference>
<sequence length="116" mass="13393">MEVPQGTTLIGETAKQLEKNRQLNDKARFYLDSKVELLVYSKILHSKSSKEAWIILENSHRGSASVRIVKLQELRRQYESTQMNSTESVKEFLTRVINIVNDMRTNGENLDQVKVV</sequence>
<comment type="caution">
    <text evidence="1">The sequence shown here is derived from an EMBL/GenBank/DDBJ whole genome shotgun (WGS) entry which is preliminary data.</text>
</comment>
<name>A0AAN8YPT3_SOLBU</name>
<evidence type="ECO:0000313" key="2">
    <source>
        <dbReference type="Proteomes" id="UP001371456"/>
    </source>
</evidence>
<dbReference type="Pfam" id="PF14223">
    <property type="entry name" value="Retrotran_gag_2"/>
    <property type="match status" value="1"/>
</dbReference>
<protein>
    <recommendedName>
        <fullName evidence="3">UBN2 domain-containing protein</fullName>
    </recommendedName>
</protein>
<reference evidence="1 2" key="1">
    <citation type="submission" date="2024-02" db="EMBL/GenBank/DDBJ databases">
        <title>de novo genome assembly of Solanum bulbocastanum strain 11H21.</title>
        <authorList>
            <person name="Hosaka A.J."/>
        </authorList>
    </citation>
    <scope>NUCLEOTIDE SEQUENCE [LARGE SCALE GENOMIC DNA]</scope>
    <source>
        <tissue evidence="1">Young leaves</tissue>
    </source>
</reference>
<evidence type="ECO:0008006" key="3">
    <source>
        <dbReference type="Google" id="ProtNLM"/>
    </source>
</evidence>
<dbReference type="PANTHER" id="PTHR35317">
    <property type="entry name" value="OS04G0629600 PROTEIN"/>
    <property type="match status" value="1"/>
</dbReference>
<accession>A0AAN8YPT3</accession>
<proteinExistence type="predicted"/>
<dbReference type="PANTHER" id="PTHR35317:SF11">
    <property type="entry name" value="CCHC-TYPE DOMAIN-CONTAINING PROTEIN"/>
    <property type="match status" value="1"/>
</dbReference>
<keyword evidence="2" id="KW-1185">Reference proteome</keyword>
<gene>
    <name evidence="1" type="ORF">RDI58_001259</name>
</gene>